<comment type="catalytic activity">
    <reaction evidence="8">
        <text>tRNA(Trp) + L-tryptophan + ATP = L-tryptophyl-tRNA(Trp) + AMP + diphosphate + H(+)</text>
        <dbReference type="Rhea" id="RHEA:24080"/>
        <dbReference type="Rhea" id="RHEA-COMP:9671"/>
        <dbReference type="Rhea" id="RHEA-COMP:9705"/>
        <dbReference type="ChEBI" id="CHEBI:15378"/>
        <dbReference type="ChEBI" id="CHEBI:30616"/>
        <dbReference type="ChEBI" id="CHEBI:33019"/>
        <dbReference type="ChEBI" id="CHEBI:57912"/>
        <dbReference type="ChEBI" id="CHEBI:78442"/>
        <dbReference type="ChEBI" id="CHEBI:78535"/>
        <dbReference type="ChEBI" id="CHEBI:456215"/>
        <dbReference type="EC" id="6.1.1.2"/>
    </reaction>
</comment>
<evidence type="ECO:0000256" key="7">
    <source>
        <dbReference type="ARBA" id="ARBA00023146"/>
    </source>
</evidence>
<gene>
    <name evidence="11" type="primary">trpS_2</name>
    <name evidence="11" type="ORF">Prum_089370</name>
</gene>
<evidence type="ECO:0000313" key="12">
    <source>
        <dbReference type="Proteomes" id="UP000482960"/>
    </source>
</evidence>
<dbReference type="SUPFAM" id="SSF52374">
    <property type="entry name" value="Nucleotidylyl transferase"/>
    <property type="match status" value="1"/>
</dbReference>
<proteinExistence type="inferred from homology"/>
<dbReference type="EC" id="6.1.1.2" evidence="2 9"/>
<dbReference type="RefSeq" id="WP_173082832.1">
    <property type="nucleotide sequence ID" value="NZ_BAABJB010000012.1"/>
</dbReference>
<dbReference type="GO" id="GO:0005524">
    <property type="term" value="F:ATP binding"/>
    <property type="evidence" value="ECO:0007669"/>
    <property type="project" value="UniProtKB-KW"/>
</dbReference>
<dbReference type="Proteomes" id="UP000482960">
    <property type="component" value="Unassembled WGS sequence"/>
</dbReference>
<accession>A0A6V8LRC8</accession>
<dbReference type="InterPro" id="IPR002306">
    <property type="entry name" value="Trp-tRNA-ligase"/>
</dbReference>
<evidence type="ECO:0000256" key="4">
    <source>
        <dbReference type="ARBA" id="ARBA00022741"/>
    </source>
</evidence>
<keyword evidence="12" id="KW-1185">Reference proteome</keyword>
<dbReference type="GO" id="GO:0004830">
    <property type="term" value="F:tryptophan-tRNA ligase activity"/>
    <property type="evidence" value="ECO:0007669"/>
    <property type="project" value="UniProtKB-UniRule"/>
</dbReference>
<comment type="similarity">
    <text evidence="1 10">Belongs to the class-I aminoacyl-tRNA synthetase family.</text>
</comment>
<dbReference type="NCBIfam" id="TIGR00233">
    <property type="entry name" value="trpS"/>
    <property type="match status" value="1"/>
</dbReference>
<evidence type="ECO:0000256" key="1">
    <source>
        <dbReference type="ARBA" id="ARBA00005594"/>
    </source>
</evidence>
<evidence type="ECO:0000256" key="9">
    <source>
        <dbReference type="NCBIfam" id="TIGR00233"/>
    </source>
</evidence>
<evidence type="ECO:0000313" key="11">
    <source>
        <dbReference type="EMBL" id="GFJ95295.1"/>
    </source>
</evidence>
<dbReference type="PANTHER" id="PTHR43766:SF1">
    <property type="entry name" value="TRYPTOPHAN--TRNA LIGASE, MITOCHONDRIAL"/>
    <property type="match status" value="1"/>
</dbReference>
<evidence type="ECO:0000256" key="10">
    <source>
        <dbReference type="RuleBase" id="RU363036"/>
    </source>
</evidence>
<keyword evidence="4 10" id="KW-0547">Nucleotide-binding</keyword>
<keyword evidence="6 10" id="KW-0648">Protein biosynthesis</keyword>
<reference evidence="11 12" key="1">
    <citation type="submission" date="2020-03" db="EMBL/GenBank/DDBJ databases">
        <title>Whole genome shotgun sequence of Phytohabitans rumicis NBRC 108638.</title>
        <authorList>
            <person name="Komaki H."/>
            <person name="Tamura T."/>
        </authorList>
    </citation>
    <scope>NUCLEOTIDE SEQUENCE [LARGE SCALE GENOMIC DNA]</scope>
    <source>
        <strain evidence="11 12">NBRC 108638</strain>
    </source>
</reference>
<evidence type="ECO:0000256" key="6">
    <source>
        <dbReference type="ARBA" id="ARBA00022917"/>
    </source>
</evidence>
<dbReference type="FunFam" id="1.10.240.10:FF:000005">
    <property type="entry name" value="Tryptophan--tRNA ligase"/>
    <property type="match status" value="1"/>
</dbReference>
<keyword evidence="5 10" id="KW-0067">ATP-binding</keyword>
<evidence type="ECO:0000256" key="3">
    <source>
        <dbReference type="ARBA" id="ARBA00022598"/>
    </source>
</evidence>
<evidence type="ECO:0000256" key="8">
    <source>
        <dbReference type="ARBA" id="ARBA00049929"/>
    </source>
</evidence>
<dbReference type="GO" id="GO:0005737">
    <property type="term" value="C:cytoplasm"/>
    <property type="evidence" value="ECO:0007669"/>
    <property type="project" value="UniProtKB-UniRule"/>
</dbReference>
<dbReference type="EMBL" id="BLPG01000001">
    <property type="protein sequence ID" value="GFJ95295.1"/>
    <property type="molecule type" value="Genomic_DNA"/>
</dbReference>
<dbReference type="InterPro" id="IPR001412">
    <property type="entry name" value="aa-tRNA-synth_I_CS"/>
</dbReference>
<dbReference type="PROSITE" id="PS00178">
    <property type="entry name" value="AA_TRNA_LIGASE_I"/>
    <property type="match status" value="1"/>
</dbReference>
<reference evidence="11 12" key="2">
    <citation type="submission" date="2020-03" db="EMBL/GenBank/DDBJ databases">
        <authorList>
            <person name="Ichikawa N."/>
            <person name="Kimura A."/>
            <person name="Kitahashi Y."/>
            <person name="Uohara A."/>
        </authorList>
    </citation>
    <scope>NUCLEOTIDE SEQUENCE [LARGE SCALE GENOMIC DNA]</scope>
    <source>
        <strain evidence="11 12">NBRC 108638</strain>
    </source>
</reference>
<evidence type="ECO:0000256" key="5">
    <source>
        <dbReference type="ARBA" id="ARBA00022840"/>
    </source>
</evidence>
<organism evidence="11 12">
    <name type="scientific">Phytohabitans rumicis</name>
    <dbReference type="NCBI Taxonomy" id="1076125"/>
    <lineage>
        <taxon>Bacteria</taxon>
        <taxon>Bacillati</taxon>
        <taxon>Actinomycetota</taxon>
        <taxon>Actinomycetes</taxon>
        <taxon>Micromonosporales</taxon>
        <taxon>Micromonosporaceae</taxon>
    </lineage>
</organism>
<dbReference type="Pfam" id="PF00579">
    <property type="entry name" value="tRNA-synt_1b"/>
    <property type="match status" value="1"/>
</dbReference>
<comment type="caution">
    <text evidence="11">The sequence shown here is derived from an EMBL/GenBank/DDBJ whole genome shotgun (WGS) entry which is preliminary data.</text>
</comment>
<dbReference type="InterPro" id="IPR050203">
    <property type="entry name" value="Trp-tRNA_synthetase"/>
</dbReference>
<evidence type="ECO:0000256" key="2">
    <source>
        <dbReference type="ARBA" id="ARBA00013161"/>
    </source>
</evidence>
<dbReference type="PANTHER" id="PTHR43766">
    <property type="entry name" value="TRYPTOPHAN--TRNA LIGASE, MITOCHONDRIAL"/>
    <property type="match status" value="1"/>
</dbReference>
<dbReference type="PRINTS" id="PR01039">
    <property type="entry name" value="TRNASYNTHTRP"/>
</dbReference>
<dbReference type="InterPro" id="IPR002305">
    <property type="entry name" value="aa-tRNA-synth_Ic"/>
</dbReference>
<name>A0A6V8LRC8_9ACTN</name>
<dbReference type="InterPro" id="IPR014729">
    <property type="entry name" value="Rossmann-like_a/b/a_fold"/>
</dbReference>
<dbReference type="Gene3D" id="3.40.50.620">
    <property type="entry name" value="HUPs"/>
    <property type="match status" value="1"/>
</dbReference>
<dbReference type="GO" id="GO:0006436">
    <property type="term" value="P:tryptophanyl-tRNA aminoacylation"/>
    <property type="evidence" value="ECO:0007669"/>
    <property type="project" value="UniProtKB-UniRule"/>
</dbReference>
<protein>
    <recommendedName>
        <fullName evidence="2 9">Tryptophan--tRNA ligase</fullName>
        <ecNumber evidence="2 9">6.1.1.2</ecNumber>
    </recommendedName>
</protein>
<dbReference type="Gene3D" id="1.10.240.10">
    <property type="entry name" value="Tyrosyl-Transfer RNA Synthetase"/>
    <property type="match status" value="1"/>
</dbReference>
<keyword evidence="3 10" id="KW-0436">Ligase</keyword>
<keyword evidence="7 10" id="KW-0030">Aminoacyl-tRNA synthetase</keyword>
<dbReference type="AlphaFoldDB" id="A0A6V8LRC8"/>
<sequence length="362" mass="39289">MSNRTPSQQAALDRSAALEHQVRAAPRTFRVLTGDRPTGALHIGHYLGTLANRVRLQNLGVEVIVLIADYQVMTDQQAGRRLPATVRGVVADYLAAGIDPDRSTIFTHSAVPALNGLVLPFLSLVSDAELHRNPTVKAEAEATGRPPTGLMLTYPVHQAADILFCHANLVPVGLDQLPHLETTRLIARRFNERYAQHAPLFPEPDALLTATPMLAGLDGKKMSKTRRNGIALQATEDQTAAMIRRAPTDSERRITYDPVARPAVANLLDLLAAASGADPRRLADEIGNGGAGRLKQLVTEAVNELLRPVRERRAGLADDVSYLDSVLDTGNTRARQLADATLARVHHLLGMTYANRQLRLVG</sequence>